<protein>
    <submittedName>
        <fullName evidence="3">4-coumarate--CoA ligase-like 7</fullName>
    </submittedName>
</protein>
<dbReference type="Gene3D" id="2.30.38.10">
    <property type="entry name" value="Luciferase, Domain 3"/>
    <property type="match status" value="1"/>
</dbReference>
<evidence type="ECO:0000313" key="3">
    <source>
        <dbReference type="EMBL" id="KAL2554342.1"/>
    </source>
</evidence>
<dbReference type="EMBL" id="JBFOLJ010000002">
    <property type="protein sequence ID" value="KAL2554342.1"/>
    <property type="molecule type" value="Genomic_DNA"/>
</dbReference>
<feature type="domain" description="AMP-dependent synthetase/ligase" evidence="2">
    <location>
        <begin position="1"/>
        <end position="63"/>
    </location>
</feature>
<evidence type="ECO:0000259" key="2">
    <source>
        <dbReference type="Pfam" id="PF00501"/>
    </source>
</evidence>
<dbReference type="Gene3D" id="3.40.50.980">
    <property type="match status" value="1"/>
</dbReference>
<organism evidence="3 4">
    <name type="scientific">Forsythia ovata</name>
    <dbReference type="NCBI Taxonomy" id="205694"/>
    <lineage>
        <taxon>Eukaryota</taxon>
        <taxon>Viridiplantae</taxon>
        <taxon>Streptophyta</taxon>
        <taxon>Embryophyta</taxon>
        <taxon>Tracheophyta</taxon>
        <taxon>Spermatophyta</taxon>
        <taxon>Magnoliopsida</taxon>
        <taxon>eudicotyledons</taxon>
        <taxon>Gunneridae</taxon>
        <taxon>Pentapetalae</taxon>
        <taxon>asterids</taxon>
        <taxon>lamiids</taxon>
        <taxon>Lamiales</taxon>
        <taxon>Oleaceae</taxon>
        <taxon>Forsythieae</taxon>
        <taxon>Forsythia</taxon>
    </lineage>
</organism>
<dbReference type="PANTHER" id="PTHR24096">
    <property type="entry name" value="LONG-CHAIN-FATTY-ACID--COA LIGASE"/>
    <property type="match status" value="1"/>
</dbReference>
<proteinExistence type="predicted"/>
<gene>
    <name evidence="3" type="ORF">Fot_07961</name>
</gene>
<evidence type="ECO:0000313" key="4">
    <source>
        <dbReference type="Proteomes" id="UP001604277"/>
    </source>
</evidence>
<dbReference type="Proteomes" id="UP001604277">
    <property type="component" value="Unassembled WGS sequence"/>
</dbReference>
<evidence type="ECO:0000256" key="1">
    <source>
        <dbReference type="ARBA" id="ARBA00022598"/>
    </source>
</evidence>
<keyword evidence="1" id="KW-0436">Ligase</keyword>
<dbReference type="InterPro" id="IPR000873">
    <property type="entry name" value="AMP-dep_synth/lig_dom"/>
</dbReference>
<sequence>MTETCGMISLENTRLGFHHSGSTGVLVPGVDSRIIDINSIKPQPPFHKGEIWVRGQNMMQGYLKNMKATTETVDEQGWIHTGDLGYFDDDEGRLYVVEELLKCKGYHVFLISTLNLGVNLGPAVIVAFMGSKVK</sequence>
<dbReference type="GO" id="GO:0016874">
    <property type="term" value="F:ligase activity"/>
    <property type="evidence" value="ECO:0007669"/>
    <property type="project" value="UniProtKB-KW"/>
</dbReference>
<reference evidence="4" key="1">
    <citation type="submission" date="2024-07" db="EMBL/GenBank/DDBJ databases">
        <title>Two chromosome-level genome assemblies of Korean endemic species Abeliophyllum distichum and Forsythia ovata (Oleaceae).</title>
        <authorList>
            <person name="Jang H."/>
        </authorList>
    </citation>
    <scope>NUCLEOTIDE SEQUENCE [LARGE SCALE GENOMIC DNA]</scope>
</reference>
<name>A0ABD1WXR1_9LAMI</name>
<dbReference type="Pfam" id="PF00501">
    <property type="entry name" value="AMP-binding"/>
    <property type="match status" value="1"/>
</dbReference>
<accession>A0ABD1WXR1</accession>
<comment type="caution">
    <text evidence="3">The sequence shown here is derived from an EMBL/GenBank/DDBJ whole genome shotgun (WGS) entry which is preliminary data.</text>
</comment>
<dbReference type="AlphaFoldDB" id="A0ABD1WXR1"/>
<dbReference type="PANTHER" id="PTHR24096:SF425">
    <property type="entry name" value="4-COUMARATE--COA LIGASE-LIKE 7"/>
    <property type="match status" value="1"/>
</dbReference>
<dbReference type="SUPFAM" id="SSF56801">
    <property type="entry name" value="Acetyl-CoA synthetase-like"/>
    <property type="match status" value="1"/>
</dbReference>
<keyword evidence="4" id="KW-1185">Reference proteome</keyword>